<dbReference type="SUPFAM" id="SSF52540">
    <property type="entry name" value="P-loop containing nucleoside triphosphate hydrolases"/>
    <property type="match status" value="1"/>
</dbReference>
<comment type="subunit">
    <text evidence="9">Part of the signal recognition particle protein translocation system, which is composed of SRP and FtsY.</text>
</comment>
<comment type="subcellular location">
    <subcellularLocation>
        <location evidence="9">Cytoplasm</location>
    </subcellularLocation>
    <text evidence="9">The SRP-RNC complex is targeted to the cytoplasmic membrane.</text>
</comment>
<comment type="catalytic activity">
    <reaction evidence="8 9">
        <text>GTP + H2O = GDP + phosphate + H(+)</text>
        <dbReference type="Rhea" id="RHEA:19669"/>
        <dbReference type="ChEBI" id="CHEBI:15377"/>
        <dbReference type="ChEBI" id="CHEBI:15378"/>
        <dbReference type="ChEBI" id="CHEBI:37565"/>
        <dbReference type="ChEBI" id="CHEBI:43474"/>
        <dbReference type="ChEBI" id="CHEBI:58189"/>
        <dbReference type="EC" id="3.6.5.4"/>
    </reaction>
</comment>
<dbReference type="EMBL" id="PNHE01000033">
    <property type="protein sequence ID" value="PMC57949.1"/>
    <property type="molecule type" value="Genomic_DNA"/>
</dbReference>
<dbReference type="FunFam" id="3.40.50.300:FF:000022">
    <property type="entry name" value="Signal recognition particle 54 kDa subunit"/>
    <property type="match status" value="1"/>
</dbReference>
<evidence type="ECO:0000259" key="12">
    <source>
        <dbReference type="SMART" id="SM00962"/>
    </source>
</evidence>
<evidence type="ECO:0000256" key="10">
    <source>
        <dbReference type="SAM" id="MobiDB-lite"/>
    </source>
</evidence>
<sequence>MAFESLSDRLQQAISQVAKGGTISEADLRQMMREIRLALLEADVNFQVVKTFVKRVNDRALGSDVLESLSPAQQVLKIVDEELTNLMGGEQAPLNISPQPPTIIMMAGLQGAGKTTTVGKLAKYVNEELNKKKPLLVAADVYRPAAIDQLQTIGRQLDFEVYSKGVEADPVQLATDAVEHAKMHGHEVVIIDTAGRLHVDETLMNELKNIQEAISPNEILLTVDAMTGQDAANVAKAFNEALDITGVIITKLDGDTRGGAALSIREITHKPIKFTGQGEKLDALQPFYPDRMASRILGMGDMMTLIERAQAQFDEEKAQEVAEKIKANTFDFNDFIEQMDQVNKMGSIKDILKMIPGLNKIPGLDELNVDEKDMAHIKAIIYSMTKEERANPDILSQSRRRRIAKGSGQSLQAVNQMISQFNQSRQLMNQMSNGKMGNLQKMMNQLPTNVPGMGGAMPDLDPNAFKTPEQLQEEQEQKRIQRKLRRMRRRR</sequence>
<feature type="domain" description="SRP54-type proteins GTP-binding" evidence="12">
    <location>
        <begin position="101"/>
        <end position="298"/>
    </location>
</feature>
<feature type="domain" description="AAA+ ATPase" evidence="11">
    <location>
        <begin position="100"/>
        <end position="279"/>
    </location>
</feature>
<keyword evidence="3 9" id="KW-0378">Hydrolase</keyword>
<evidence type="ECO:0000256" key="7">
    <source>
        <dbReference type="ARBA" id="ARBA00023274"/>
    </source>
</evidence>
<dbReference type="InterPro" id="IPR022941">
    <property type="entry name" value="SRP54"/>
</dbReference>
<dbReference type="PANTHER" id="PTHR11564:SF5">
    <property type="entry name" value="SIGNAL RECOGNITION PARTICLE SUBUNIT SRP54"/>
    <property type="match status" value="1"/>
</dbReference>
<evidence type="ECO:0000256" key="4">
    <source>
        <dbReference type="ARBA" id="ARBA00022884"/>
    </source>
</evidence>
<dbReference type="InterPro" id="IPR013822">
    <property type="entry name" value="Signal_recog_particl_SRP54_hlx"/>
</dbReference>
<dbReference type="HAMAP" id="MF_00306">
    <property type="entry name" value="SRP54"/>
    <property type="match status" value="1"/>
</dbReference>
<dbReference type="Gene3D" id="3.40.50.300">
    <property type="entry name" value="P-loop containing nucleotide triphosphate hydrolases"/>
    <property type="match status" value="1"/>
</dbReference>
<feature type="domain" description="Signal recognition particle SRP54 helical bundle" evidence="13">
    <location>
        <begin position="2"/>
        <end position="87"/>
    </location>
</feature>
<dbReference type="GO" id="GO:0006614">
    <property type="term" value="P:SRP-dependent cotranslational protein targeting to membrane"/>
    <property type="evidence" value="ECO:0007669"/>
    <property type="project" value="InterPro"/>
</dbReference>
<dbReference type="NCBIfam" id="TIGR00959">
    <property type="entry name" value="ffh"/>
    <property type="match status" value="1"/>
</dbReference>
<dbReference type="RefSeq" id="WP_102233357.1">
    <property type="nucleotide sequence ID" value="NZ_PNHE01000033.1"/>
</dbReference>
<dbReference type="GO" id="GO:0005525">
    <property type="term" value="F:GTP binding"/>
    <property type="evidence" value="ECO:0007669"/>
    <property type="project" value="UniProtKB-UniRule"/>
</dbReference>
<dbReference type="InterPro" id="IPR004780">
    <property type="entry name" value="SRP"/>
</dbReference>
<dbReference type="InterPro" id="IPR000897">
    <property type="entry name" value="SRP54_GTPase_dom"/>
</dbReference>
<comment type="caution">
    <text evidence="14">The sequence shown here is derived from an EMBL/GenBank/DDBJ whole genome shotgun (WGS) entry which is preliminary data.</text>
</comment>
<keyword evidence="5 9" id="KW-0342">GTP-binding</keyword>
<feature type="compositionally biased region" description="Basic residues" evidence="10">
    <location>
        <begin position="480"/>
        <end position="491"/>
    </location>
</feature>
<keyword evidence="4 9" id="KW-0694">RNA-binding</keyword>
<dbReference type="Proteomes" id="UP000235682">
    <property type="component" value="Unassembled WGS sequence"/>
</dbReference>
<proteinExistence type="inferred from homology"/>
<feature type="binding site" evidence="9">
    <location>
        <begin position="192"/>
        <end position="196"/>
    </location>
    <ligand>
        <name>GTP</name>
        <dbReference type="ChEBI" id="CHEBI:37565"/>
    </ligand>
</feature>
<comment type="domain">
    <text evidence="9">Composed of three domains: the N-terminal N domain, which is responsible for interactions with the ribosome, the central G domain, which binds GTP, and the C-terminal M domain, which binds the RNA and the signal sequence of the RNC.</text>
</comment>
<dbReference type="InterPro" id="IPR003593">
    <property type="entry name" value="AAA+_ATPase"/>
</dbReference>
<keyword evidence="15" id="KW-1185">Reference proteome</keyword>
<dbReference type="STRING" id="84521.SAMN04487994_101925"/>
<protein>
    <recommendedName>
        <fullName evidence="9">Signal recognition particle protein</fullName>
        <ecNumber evidence="9">3.6.5.4</ecNumber>
    </recommendedName>
    <alternativeName>
        <fullName evidence="9">Fifty-four homolog</fullName>
    </alternativeName>
</protein>
<dbReference type="InterPro" id="IPR042101">
    <property type="entry name" value="SRP54_N_sf"/>
</dbReference>
<comment type="similarity">
    <text evidence="1 9">Belongs to the GTP-binding SRP family. SRP54 subfamily.</text>
</comment>
<dbReference type="Gene3D" id="1.20.120.140">
    <property type="entry name" value="Signal recognition particle SRP54, nucleotide-binding domain"/>
    <property type="match status" value="1"/>
</dbReference>
<evidence type="ECO:0000256" key="6">
    <source>
        <dbReference type="ARBA" id="ARBA00023135"/>
    </source>
</evidence>
<keyword evidence="2 9" id="KW-0547">Nucleotide-binding</keyword>
<dbReference type="GO" id="GO:0008312">
    <property type="term" value="F:7S RNA binding"/>
    <property type="evidence" value="ECO:0007669"/>
    <property type="project" value="InterPro"/>
</dbReference>
<reference evidence="14 15" key="1">
    <citation type="submission" date="2017-09" db="EMBL/GenBank/DDBJ databases">
        <title>Bacterial strain isolated from the female urinary microbiota.</title>
        <authorList>
            <person name="Thomas-White K."/>
            <person name="Kumar N."/>
            <person name="Forster S."/>
            <person name="Putonti C."/>
            <person name="Lawley T."/>
            <person name="Wolfe A.J."/>
        </authorList>
    </citation>
    <scope>NUCLEOTIDE SEQUENCE [LARGE SCALE GENOMIC DNA]</scope>
    <source>
        <strain evidence="14 15">UMB0852</strain>
    </source>
</reference>
<dbReference type="InterPro" id="IPR004125">
    <property type="entry name" value="Signal_recog_particle_SRP54_M"/>
</dbReference>
<dbReference type="SMART" id="SM00382">
    <property type="entry name" value="AAA"/>
    <property type="match status" value="1"/>
</dbReference>
<dbReference type="SMART" id="SM00962">
    <property type="entry name" value="SRP54"/>
    <property type="match status" value="1"/>
</dbReference>
<dbReference type="GO" id="GO:0003924">
    <property type="term" value="F:GTPase activity"/>
    <property type="evidence" value="ECO:0007669"/>
    <property type="project" value="UniProtKB-UniRule"/>
</dbReference>
<evidence type="ECO:0000256" key="9">
    <source>
        <dbReference type="HAMAP-Rule" id="MF_00306"/>
    </source>
</evidence>
<dbReference type="CDD" id="cd18539">
    <property type="entry name" value="SRP_G"/>
    <property type="match status" value="1"/>
</dbReference>
<keyword evidence="7 9" id="KW-0687">Ribonucleoprotein</keyword>
<gene>
    <name evidence="9" type="primary">ffh</name>
    <name evidence="14" type="ORF">CJ205_06860</name>
</gene>
<evidence type="ECO:0000256" key="3">
    <source>
        <dbReference type="ARBA" id="ARBA00022801"/>
    </source>
</evidence>
<feature type="binding site" evidence="9">
    <location>
        <begin position="108"/>
        <end position="115"/>
    </location>
    <ligand>
        <name>GTP</name>
        <dbReference type="ChEBI" id="CHEBI:37565"/>
    </ligand>
</feature>
<feature type="region of interest" description="Disordered" evidence="10">
    <location>
        <begin position="462"/>
        <end position="491"/>
    </location>
</feature>
<dbReference type="Gene3D" id="1.10.260.30">
    <property type="entry name" value="Signal recognition particle, SRP54 subunit, M-domain"/>
    <property type="match status" value="1"/>
</dbReference>
<dbReference type="PANTHER" id="PTHR11564">
    <property type="entry name" value="SIGNAL RECOGNITION PARTICLE 54K PROTEIN SRP54"/>
    <property type="match status" value="1"/>
</dbReference>
<feature type="binding site" evidence="9">
    <location>
        <begin position="250"/>
        <end position="253"/>
    </location>
    <ligand>
        <name>GTP</name>
        <dbReference type="ChEBI" id="CHEBI:37565"/>
    </ligand>
</feature>
<dbReference type="Pfam" id="PF00448">
    <property type="entry name" value="SRP54"/>
    <property type="match status" value="1"/>
</dbReference>
<dbReference type="AlphaFoldDB" id="A0A2N6SLP1"/>
<dbReference type="SMART" id="SM00963">
    <property type="entry name" value="SRP54_N"/>
    <property type="match status" value="1"/>
</dbReference>
<dbReference type="Pfam" id="PF02978">
    <property type="entry name" value="SRP_SPB"/>
    <property type="match status" value="1"/>
</dbReference>
<comment type="function">
    <text evidence="9">Involved in targeting and insertion of nascent membrane proteins into the cytoplasmic membrane. Binds to the hydrophobic signal sequence of the ribosome-nascent chain (RNC) as it emerges from the ribosomes. The SRP-RNC complex is then targeted to the cytoplasmic membrane where it interacts with the SRP receptor FtsY.</text>
</comment>
<dbReference type="SUPFAM" id="SSF47446">
    <property type="entry name" value="Signal peptide-binding domain"/>
    <property type="match status" value="1"/>
</dbReference>
<dbReference type="InterPro" id="IPR027417">
    <property type="entry name" value="P-loop_NTPase"/>
</dbReference>
<name>A0A2N6SLP1_9LACT</name>
<organism evidence="14 15">
    <name type="scientific">Dolosicoccus paucivorans</name>
    <dbReference type="NCBI Taxonomy" id="84521"/>
    <lineage>
        <taxon>Bacteria</taxon>
        <taxon>Bacillati</taxon>
        <taxon>Bacillota</taxon>
        <taxon>Bacilli</taxon>
        <taxon>Lactobacillales</taxon>
        <taxon>Aerococcaceae</taxon>
        <taxon>Dolosicoccus</taxon>
    </lineage>
</organism>
<evidence type="ECO:0000259" key="13">
    <source>
        <dbReference type="SMART" id="SM00963"/>
    </source>
</evidence>
<keyword evidence="9" id="KW-0963">Cytoplasm</keyword>
<evidence type="ECO:0000313" key="15">
    <source>
        <dbReference type="Proteomes" id="UP000235682"/>
    </source>
</evidence>
<keyword evidence="6 9" id="KW-0733">Signal recognition particle</keyword>
<evidence type="ECO:0000313" key="14">
    <source>
        <dbReference type="EMBL" id="PMC57949.1"/>
    </source>
</evidence>
<dbReference type="InterPro" id="IPR036891">
    <property type="entry name" value="Signal_recog_part_SRP54_M_sf"/>
</dbReference>
<evidence type="ECO:0000256" key="8">
    <source>
        <dbReference type="ARBA" id="ARBA00048027"/>
    </source>
</evidence>
<dbReference type="GO" id="GO:0048500">
    <property type="term" value="C:signal recognition particle"/>
    <property type="evidence" value="ECO:0007669"/>
    <property type="project" value="UniProtKB-UniRule"/>
</dbReference>
<evidence type="ECO:0000256" key="1">
    <source>
        <dbReference type="ARBA" id="ARBA00005450"/>
    </source>
</evidence>
<evidence type="ECO:0000256" key="2">
    <source>
        <dbReference type="ARBA" id="ARBA00022741"/>
    </source>
</evidence>
<accession>A0A2N6SLP1</accession>
<dbReference type="Pfam" id="PF02881">
    <property type="entry name" value="SRP54_N"/>
    <property type="match status" value="1"/>
</dbReference>
<evidence type="ECO:0000256" key="5">
    <source>
        <dbReference type="ARBA" id="ARBA00023134"/>
    </source>
</evidence>
<evidence type="ECO:0000259" key="11">
    <source>
        <dbReference type="SMART" id="SM00382"/>
    </source>
</evidence>
<dbReference type="EC" id="3.6.5.4" evidence="9"/>